<gene>
    <name evidence="1" type="ORF">FIV42_15625</name>
</gene>
<dbReference type="AlphaFoldDB" id="A0A4Y6PUV9"/>
<dbReference type="Proteomes" id="UP000315995">
    <property type="component" value="Chromosome"/>
</dbReference>
<name>A0A4Y6PUV9_PERCE</name>
<keyword evidence="2" id="KW-1185">Reference proteome</keyword>
<dbReference type="EMBL" id="CP041186">
    <property type="protein sequence ID" value="QDG52121.1"/>
    <property type="molecule type" value="Genomic_DNA"/>
</dbReference>
<evidence type="ECO:0000313" key="2">
    <source>
        <dbReference type="Proteomes" id="UP000315995"/>
    </source>
</evidence>
<proteinExistence type="predicted"/>
<accession>A0A4Y6PUV9</accession>
<sequence length="164" mass="18256">MSLSSSVTVTGENLSLALHSEIAREDYDGSSSVSLELEIMRPDGKYVVRSWEDAMTLIAPFSESVELIARTDALSDFLMIVNSMTGGPRPITDSPLWGFLEPLLRVPLAQLYPRFCGARLTWHGYYLCDGERHVDQFVWNIPEASLSRLPSIGAFANARDSRDD</sequence>
<accession>A0A5B8Y5W3</accession>
<organism evidence="1 2">
    <name type="scientific">Persicimonas caeni</name>
    <dbReference type="NCBI Taxonomy" id="2292766"/>
    <lineage>
        <taxon>Bacteria</taxon>
        <taxon>Deltaproteobacteria</taxon>
        <taxon>Bradymonadales</taxon>
        <taxon>Bradymonadaceae</taxon>
        <taxon>Persicimonas</taxon>
    </lineage>
</organism>
<protein>
    <submittedName>
        <fullName evidence="1">Uncharacterized protein</fullName>
    </submittedName>
</protein>
<reference evidence="1 2" key="1">
    <citation type="submission" date="2019-06" db="EMBL/GenBank/DDBJ databases">
        <title>Persicimonas caeni gen. nov., sp. nov., a predatory bacterium isolated from solar saltern.</title>
        <authorList>
            <person name="Wang S."/>
        </authorList>
    </citation>
    <scope>NUCLEOTIDE SEQUENCE [LARGE SCALE GENOMIC DNA]</scope>
    <source>
        <strain evidence="1 2">YN101</strain>
    </source>
</reference>
<dbReference type="RefSeq" id="WP_141198598.1">
    <property type="nucleotide sequence ID" value="NZ_CP041186.1"/>
</dbReference>
<evidence type="ECO:0000313" key="1">
    <source>
        <dbReference type="EMBL" id="QDG52121.1"/>
    </source>
</evidence>